<dbReference type="InterPro" id="IPR023214">
    <property type="entry name" value="HAD_sf"/>
</dbReference>
<organism evidence="2 3">
    <name type="scientific">Mycoplasmopsis synoviae</name>
    <name type="common">Mycoplasma synoviae</name>
    <dbReference type="NCBI Taxonomy" id="2109"/>
    <lineage>
        <taxon>Bacteria</taxon>
        <taxon>Bacillati</taxon>
        <taxon>Mycoplasmatota</taxon>
        <taxon>Mycoplasmoidales</taxon>
        <taxon>Metamycoplasmataceae</taxon>
        <taxon>Mycoplasmopsis</taxon>
    </lineage>
</organism>
<dbReference type="SUPFAM" id="SSF56784">
    <property type="entry name" value="HAD-like"/>
    <property type="match status" value="1"/>
</dbReference>
<keyword evidence="2" id="KW-0378">Hydrolase</keyword>
<name>A0A3B0PC06_MYCSY</name>
<dbReference type="Proteomes" id="UP000259328">
    <property type="component" value="Chromosome"/>
</dbReference>
<protein>
    <submittedName>
        <fullName evidence="2">COF family HAD hydrolase protein</fullName>
        <ecNumber evidence="2">3.-.-.-</ecNumber>
    </submittedName>
</protein>
<accession>A0A3B0PC06</accession>
<dbReference type="AlphaFoldDB" id="A0A3B0PC06"/>
<dbReference type="EMBL" id="LS991953">
    <property type="protein sequence ID" value="SYV92345.1"/>
    <property type="molecule type" value="Genomic_DNA"/>
</dbReference>
<dbReference type="Gene3D" id="3.40.50.1000">
    <property type="entry name" value="HAD superfamily/HAD-like"/>
    <property type="match status" value="1"/>
</dbReference>
<dbReference type="PANTHER" id="PTHR10000">
    <property type="entry name" value="PHOSPHOSERINE PHOSPHATASE"/>
    <property type="match status" value="1"/>
</dbReference>
<evidence type="ECO:0000313" key="3">
    <source>
        <dbReference type="Proteomes" id="UP000259328"/>
    </source>
</evidence>
<dbReference type="GO" id="GO:0005829">
    <property type="term" value="C:cytosol"/>
    <property type="evidence" value="ECO:0007669"/>
    <property type="project" value="TreeGrafter"/>
</dbReference>
<gene>
    <name evidence="2" type="ORF">NCTC10124_00062</name>
</gene>
<evidence type="ECO:0000256" key="1">
    <source>
        <dbReference type="ARBA" id="ARBA00001946"/>
    </source>
</evidence>
<evidence type="ECO:0000313" key="2">
    <source>
        <dbReference type="EMBL" id="SYV92345.1"/>
    </source>
</evidence>
<feature type="non-terminal residue" evidence="2">
    <location>
        <position position="59"/>
    </location>
</feature>
<reference evidence="3" key="1">
    <citation type="submission" date="2018-06" db="EMBL/GenBank/DDBJ databases">
        <authorList>
            <consortium name="Pathogen Informatics"/>
        </authorList>
    </citation>
    <scope>NUCLEOTIDE SEQUENCE [LARGE SCALE GENOMIC DNA]</scope>
    <source>
        <strain evidence="3">NCTC10124</strain>
    </source>
</reference>
<proteinExistence type="predicted"/>
<dbReference type="InterPro" id="IPR036412">
    <property type="entry name" value="HAD-like_sf"/>
</dbReference>
<dbReference type="PROSITE" id="PS01229">
    <property type="entry name" value="COF_2"/>
    <property type="match status" value="1"/>
</dbReference>
<dbReference type="GO" id="GO:0016791">
    <property type="term" value="F:phosphatase activity"/>
    <property type="evidence" value="ECO:0007669"/>
    <property type="project" value="TreeGrafter"/>
</dbReference>
<dbReference type="Pfam" id="PF08282">
    <property type="entry name" value="Hydrolase_3"/>
    <property type="match status" value="1"/>
</dbReference>
<dbReference type="GO" id="GO:0000287">
    <property type="term" value="F:magnesium ion binding"/>
    <property type="evidence" value="ECO:0007669"/>
    <property type="project" value="TreeGrafter"/>
</dbReference>
<dbReference type="EC" id="3.-.-.-" evidence="2"/>
<sequence length="59" mass="6569">MPLNISKGQTLLDISKDINLSLENALAIGDQENDIEMLKNVAYPVAMLNAKKELKKIAW</sequence>
<comment type="cofactor">
    <cofactor evidence="1">
        <name>Mg(2+)</name>
        <dbReference type="ChEBI" id="CHEBI:18420"/>
    </cofactor>
</comment>
<dbReference type="PANTHER" id="PTHR10000:SF8">
    <property type="entry name" value="HAD SUPERFAMILY HYDROLASE-LIKE, TYPE 3"/>
    <property type="match status" value="1"/>
</dbReference>